<reference evidence="2" key="2">
    <citation type="submission" date="2023-05" db="EMBL/GenBank/DDBJ databases">
        <authorList>
            <consortium name="Lawrence Berkeley National Laboratory"/>
            <person name="Steindorff A."/>
            <person name="Hensen N."/>
            <person name="Bonometti L."/>
            <person name="Westerberg I."/>
            <person name="Brannstrom I.O."/>
            <person name="Guillou S."/>
            <person name="Cros-Aarteil S."/>
            <person name="Calhoun S."/>
            <person name="Haridas S."/>
            <person name="Kuo A."/>
            <person name="Mondo S."/>
            <person name="Pangilinan J."/>
            <person name="Riley R."/>
            <person name="Labutti K."/>
            <person name="Andreopoulos B."/>
            <person name="Lipzen A."/>
            <person name="Chen C."/>
            <person name="Yanf M."/>
            <person name="Daum C."/>
            <person name="Ng V."/>
            <person name="Clum A."/>
            <person name="Ohm R."/>
            <person name="Martin F."/>
            <person name="Silar P."/>
            <person name="Natvig D."/>
            <person name="Lalanne C."/>
            <person name="Gautier V."/>
            <person name="Ament-Velasquez S.L."/>
            <person name="Kruys A."/>
            <person name="Hutchinson M.I."/>
            <person name="Powell A.J."/>
            <person name="Barry K."/>
            <person name="Miller A.N."/>
            <person name="Grigoriev I.V."/>
            <person name="Debuchy R."/>
            <person name="Gladieux P."/>
            <person name="Thoren M.H."/>
            <person name="Johannesson H."/>
        </authorList>
    </citation>
    <scope>NUCLEOTIDE SEQUENCE</scope>
    <source>
        <strain evidence="2">CBS 990.96</strain>
    </source>
</reference>
<protein>
    <submittedName>
        <fullName evidence="2">Uncharacterized protein</fullName>
    </submittedName>
</protein>
<dbReference type="Gene3D" id="2.60.20.10">
    <property type="entry name" value="Crystallins"/>
    <property type="match status" value="1"/>
</dbReference>
<evidence type="ECO:0000256" key="1">
    <source>
        <dbReference type="SAM" id="SignalP"/>
    </source>
</evidence>
<reference evidence="2" key="1">
    <citation type="journal article" date="2023" name="Mol. Phylogenet. Evol.">
        <title>Genome-scale phylogeny and comparative genomics of the fungal order Sordariales.</title>
        <authorList>
            <person name="Hensen N."/>
            <person name="Bonometti L."/>
            <person name="Westerberg I."/>
            <person name="Brannstrom I.O."/>
            <person name="Guillou S."/>
            <person name="Cros-Aarteil S."/>
            <person name="Calhoun S."/>
            <person name="Haridas S."/>
            <person name="Kuo A."/>
            <person name="Mondo S."/>
            <person name="Pangilinan J."/>
            <person name="Riley R."/>
            <person name="LaButti K."/>
            <person name="Andreopoulos B."/>
            <person name="Lipzen A."/>
            <person name="Chen C."/>
            <person name="Yan M."/>
            <person name="Daum C."/>
            <person name="Ng V."/>
            <person name="Clum A."/>
            <person name="Steindorff A."/>
            <person name="Ohm R.A."/>
            <person name="Martin F."/>
            <person name="Silar P."/>
            <person name="Natvig D.O."/>
            <person name="Lalanne C."/>
            <person name="Gautier V."/>
            <person name="Ament-Velasquez S.L."/>
            <person name="Kruys A."/>
            <person name="Hutchinson M.I."/>
            <person name="Powell A.J."/>
            <person name="Barry K."/>
            <person name="Miller A.N."/>
            <person name="Grigoriev I.V."/>
            <person name="Debuchy R."/>
            <person name="Gladieux P."/>
            <person name="Hiltunen Thoren M."/>
            <person name="Johannesson H."/>
        </authorList>
    </citation>
    <scope>NUCLEOTIDE SEQUENCE</scope>
    <source>
        <strain evidence="2">CBS 990.96</strain>
    </source>
</reference>
<feature type="chain" id="PRO_5042872618" evidence="1">
    <location>
        <begin position="20"/>
        <end position="124"/>
    </location>
</feature>
<dbReference type="Proteomes" id="UP001301958">
    <property type="component" value="Unassembled WGS sequence"/>
</dbReference>
<name>A0AAN6YLX1_9PEZI</name>
<evidence type="ECO:0000313" key="3">
    <source>
        <dbReference type="Proteomes" id="UP001301958"/>
    </source>
</evidence>
<dbReference type="AlphaFoldDB" id="A0AAN6YLX1"/>
<feature type="signal peptide" evidence="1">
    <location>
        <begin position="1"/>
        <end position="19"/>
    </location>
</feature>
<keyword evidence="3" id="KW-1185">Reference proteome</keyword>
<proteinExistence type="predicted"/>
<dbReference type="EMBL" id="MU865638">
    <property type="protein sequence ID" value="KAK4220798.1"/>
    <property type="molecule type" value="Genomic_DNA"/>
</dbReference>
<comment type="caution">
    <text evidence="2">The sequence shown here is derived from an EMBL/GenBank/DDBJ whole genome shotgun (WGS) entry which is preliminary data.</text>
</comment>
<evidence type="ECO:0000313" key="2">
    <source>
        <dbReference type="EMBL" id="KAK4220798.1"/>
    </source>
</evidence>
<gene>
    <name evidence="2" type="ORF">QBC38DRAFT_449723</name>
</gene>
<accession>A0AAN6YLX1</accession>
<keyword evidence="1" id="KW-0732">Signal</keyword>
<sequence>MKTSAIASTLIALLGFAAAAPAPEPEPSPEPAVAKRAPYNVFIGEHSNWGGRNELLTLNTAVCHTLGNGWPGIITAFGPDAPVVCTIFDRPGCTGSQFHGITNPGYSNLNAIGWNDRISSFRCV</sequence>
<organism evidence="2 3">
    <name type="scientific">Podospora fimiseda</name>
    <dbReference type="NCBI Taxonomy" id="252190"/>
    <lineage>
        <taxon>Eukaryota</taxon>
        <taxon>Fungi</taxon>
        <taxon>Dikarya</taxon>
        <taxon>Ascomycota</taxon>
        <taxon>Pezizomycotina</taxon>
        <taxon>Sordariomycetes</taxon>
        <taxon>Sordariomycetidae</taxon>
        <taxon>Sordariales</taxon>
        <taxon>Podosporaceae</taxon>
        <taxon>Podospora</taxon>
    </lineage>
</organism>